<accession>A0ACC7P4W9</accession>
<sequence>MELSQDQAIHEQITFENPFISLRIFQASSNRDGGSKWHYHKELEILCILEGRLDVNVEESQYVLEGGDVIIIGAKELHKDRCYQQYGLKYIVLQFDIEQFVENSTLNYFRSISQPGFALHKLNYIFEEHPDVARQALESVKEILHEVQEKREGYEMAASLQVKSIMLALLRNDTRQLIRLKERGDMTRLKPVLDYVEENLENRIQVEEVCRIANVSYYYFVKYFKKVMGMSFLEYVNFKKIKKAERMLLTQDVSVTQVADSIGMPNMAHFYKVFKKYNQCSPNEYRKKMG</sequence>
<organism evidence="1 2">
    <name type="scientific">Paenibacillus mesotrionivorans</name>
    <dbReference type="NCBI Taxonomy" id="3160968"/>
    <lineage>
        <taxon>Bacteria</taxon>
        <taxon>Bacillati</taxon>
        <taxon>Bacillota</taxon>
        <taxon>Bacilli</taxon>
        <taxon>Bacillales</taxon>
        <taxon>Paenibacillaceae</taxon>
        <taxon>Paenibacillus</taxon>
    </lineage>
</organism>
<reference evidence="1" key="1">
    <citation type="submission" date="2024-12" db="EMBL/GenBank/DDBJ databases">
        <authorList>
            <person name="Wu N."/>
        </authorList>
    </citation>
    <scope>NUCLEOTIDE SEQUENCE</scope>
    <source>
        <strain evidence="1">P15</strain>
    </source>
</reference>
<dbReference type="Proteomes" id="UP001631969">
    <property type="component" value="Unassembled WGS sequence"/>
</dbReference>
<gene>
    <name evidence="1" type="ORF">ACI1P1_27340</name>
</gene>
<evidence type="ECO:0000313" key="1">
    <source>
        <dbReference type="EMBL" id="MFM9332018.1"/>
    </source>
</evidence>
<dbReference type="EMBL" id="JBJURJ010000024">
    <property type="protein sequence ID" value="MFM9332018.1"/>
    <property type="molecule type" value="Genomic_DNA"/>
</dbReference>
<protein>
    <submittedName>
        <fullName evidence="1">Helix-turn-helix domain-containing protein</fullName>
    </submittedName>
</protein>
<name>A0ACC7P4W9_9BACL</name>
<proteinExistence type="predicted"/>
<comment type="caution">
    <text evidence="1">The sequence shown here is derived from an EMBL/GenBank/DDBJ whole genome shotgun (WGS) entry which is preliminary data.</text>
</comment>
<keyword evidence="2" id="KW-1185">Reference proteome</keyword>
<evidence type="ECO:0000313" key="2">
    <source>
        <dbReference type="Proteomes" id="UP001631969"/>
    </source>
</evidence>